<dbReference type="EMBL" id="CAADRP010001574">
    <property type="protein sequence ID" value="VFU42167.1"/>
    <property type="molecule type" value="Genomic_DNA"/>
</dbReference>
<dbReference type="InterPro" id="IPR027417">
    <property type="entry name" value="P-loop_NTPase"/>
</dbReference>
<feature type="transmembrane region" description="Helical" evidence="13">
    <location>
        <begin position="204"/>
        <end position="224"/>
    </location>
</feature>
<dbReference type="InterPro" id="IPR003593">
    <property type="entry name" value="AAA+_ATPase"/>
</dbReference>
<dbReference type="AlphaFoldDB" id="A0A6N2LPS1"/>
<dbReference type="FunFam" id="1.20.1560.10:FF:000002">
    <property type="entry name" value="ABC transporter C family member 5"/>
    <property type="match status" value="1"/>
</dbReference>
<gene>
    <name evidence="16" type="ORF">SVIM_LOCUS251246</name>
</gene>
<dbReference type="FunFam" id="3.40.50.300:FF:003872">
    <property type="entry name" value="Multidrug resistance associated protein, putative"/>
    <property type="match status" value="1"/>
</dbReference>
<name>A0A6N2LPS1_SALVM</name>
<organism evidence="16">
    <name type="scientific">Salix viminalis</name>
    <name type="common">Common osier</name>
    <name type="synonym">Basket willow</name>
    <dbReference type="NCBI Taxonomy" id="40686"/>
    <lineage>
        <taxon>Eukaryota</taxon>
        <taxon>Viridiplantae</taxon>
        <taxon>Streptophyta</taxon>
        <taxon>Embryophyta</taxon>
        <taxon>Tracheophyta</taxon>
        <taxon>Spermatophyta</taxon>
        <taxon>Magnoliopsida</taxon>
        <taxon>eudicotyledons</taxon>
        <taxon>Gunneridae</taxon>
        <taxon>Pentapetalae</taxon>
        <taxon>rosids</taxon>
        <taxon>fabids</taxon>
        <taxon>Malpighiales</taxon>
        <taxon>Salicaceae</taxon>
        <taxon>Saliceae</taxon>
        <taxon>Salix</taxon>
    </lineage>
</organism>
<dbReference type="CDD" id="cd03244">
    <property type="entry name" value="ABCC_MRP_domain2"/>
    <property type="match status" value="1"/>
</dbReference>
<evidence type="ECO:0000256" key="4">
    <source>
        <dbReference type="ARBA" id="ARBA00022448"/>
    </source>
</evidence>
<feature type="transmembrane region" description="Helical" evidence="13">
    <location>
        <begin position="332"/>
        <end position="354"/>
    </location>
</feature>
<evidence type="ECO:0000313" key="16">
    <source>
        <dbReference type="EMBL" id="VFU42167.1"/>
    </source>
</evidence>
<evidence type="ECO:0000259" key="15">
    <source>
        <dbReference type="PROSITE" id="PS50929"/>
    </source>
</evidence>
<keyword evidence="6" id="KW-0677">Repeat</keyword>
<dbReference type="GO" id="GO:0005524">
    <property type="term" value="F:ATP binding"/>
    <property type="evidence" value="ECO:0007669"/>
    <property type="project" value="UniProtKB-KW"/>
</dbReference>
<comment type="catalytic activity">
    <reaction evidence="12">
        <text>ATP + H2O + xenobioticSide 1 = ADP + phosphate + xenobioticSide 2.</text>
        <dbReference type="EC" id="7.6.2.2"/>
    </reaction>
</comment>
<dbReference type="CDD" id="cd18580">
    <property type="entry name" value="ABC_6TM_ABCC_D2"/>
    <property type="match status" value="1"/>
</dbReference>
<evidence type="ECO:0000256" key="8">
    <source>
        <dbReference type="ARBA" id="ARBA00022840"/>
    </source>
</evidence>
<dbReference type="SMART" id="SM00382">
    <property type="entry name" value="AAA"/>
    <property type="match status" value="1"/>
</dbReference>
<proteinExistence type="inferred from homology"/>
<dbReference type="InterPro" id="IPR044726">
    <property type="entry name" value="ABCC_6TM_D2"/>
</dbReference>
<dbReference type="PANTHER" id="PTHR24223">
    <property type="entry name" value="ATP-BINDING CASSETTE SUB-FAMILY C"/>
    <property type="match status" value="1"/>
</dbReference>
<keyword evidence="7" id="KW-0547">Nucleotide-binding</keyword>
<protein>
    <recommendedName>
        <fullName evidence="3">ABC-type xenobiotic transporter</fullName>
        <ecNumber evidence="3">7.6.2.2</ecNumber>
    </recommendedName>
</protein>
<dbReference type="Gene3D" id="3.40.50.300">
    <property type="entry name" value="P-loop containing nucleotide triphosphate hydrolases"/>
    <property type="match status" value="2"/>
</dbReference>
<evidence type="ECO:0000256" key="1">
    <source>
        <dbReference type="ARBA" id="ARBA00004141"/>
    </source>
</evidence>
<dbReference type="EC" id="7.6.2.2" evidence="3"/>
<evidence type="ECO:0000256" key="7">
    <source>
        <dbReference type="ARBA" id="ARBA00022741"/>
    </source>
</evidence>
<evidence type="ECO:0000256" key="11">
    <source>
        <dbReference type="ARBA" id="ARBA00023136"/>
    </source>
</evidence>
<feature type="domain" description="ABC transmembrane type-1" evidence="15">
    <location>
        <begin position="209"/>
        <end position="484"/>
    </location>
</feature>
<evidence type="ECO:0000256" key="2">
    <source>
        <dbReference type="ARBA" id="ARBA00009726"/>
    </source>
</evidence>
<evidence type="ECO:0000256" key="5">
    <source>
        <dbReference type="ARBA" id="ARBA00022692"/>
    </source>
</evidence>
<evidence type="ECO:0000256" key="6">
    <source>
        <dbReference type="ARBA" id="ARBA00022737"/>
    </source>
</evidence>
<evidence type="ECO:0000256" key="3">
    <source>
        <dbReference type="ARBA" id="ARBA00012191"/>
    </source>
</evidence>
<evidence type="ECO:0000256" key="12">
    <source>
        <dbReference type="ARBA" id="ARBA00034018"/>
    </source>
</evidence>
<evidence type="ECO:0000259" key="14">
    <source>
        <dbReference type="PROSITE" id="PS50893"/>
    </source>
</evidence>
<keyword evidence="4" id="KW-0813">Transport</keyword>
<dbReference type="InterPro" id="IPR050173">
    <property type="entry name" value="ABC_transporter_C-like"/>
</dbReference>
<keyword evidence="11 13" id="KW-0472">Membrane</keyword>
<keyword evidence="5 13" id="KW-0812">Transmembrane</keyword>
<feature type="domain" description="ABC transporter" evidence="14">
    <location>
        <begin position="521"/>
        <end position="755"/>
    </location>
</feature>
<sequence>MDRQRYHDTLERCSLVKDLELLPYGDLTEIGERGVNLSGGQKQRIQLARALYQNADIYLLDDPFSAVDAQTATSLFNDYIMGALSGKTVLLVTHQVDFLPAFDSVMLMSDGEILQAAPYHQLLSSSQEFLDLVNAHKETAGSERHAEVDAPQRQGSSVREIKKSYVEGQIKTSQGDQLIKQEEKEVGDTGFTPYLQYLNQNKGFLYFSLAVICHVLFVICQITQNSWMAANVDDPHVSTLRLIAVYLCIGVTSTLFLLFRSILTVVLGLQSSKSLFSQLLNSLFRAPMSFYDSTPLGRILSRVTSDLSIVDLDVPFTLILAVGATTNVYSNLGVLAVVTWQVLFVSIPMVYLAIRLQTYYFASAKELMRINGTTKSLVANHLAESVAGAITIRAFEEEERFYAKTLNLIDINASTFFHSFAANEWLIQRLEIFSATVVASAALCMVLLPPGTFSSGFIGMALSYGLSLNMSLVFSIQNQCTLANYIISVERLNQYMHIPSEAPEVIKDNRPPSNWPTKGKVDICDLQIRYSPDAPLVLRGISCTFEGGHRIGIVGRTGSGKTTLISALFRLVEPVGGKIVVDGIDISKIGLHDLRTRFGIIPQDPTLFNGTVRYNLDPLSQHTDQEIWEVLGKCQLREAVEDKDQGLDSLVMEDGSNWSMGQRQLFCLGRALLRRSRILVLDEATASIDNATDLVLQKTIRTEFSDCTVITVAHRIPTVMDCTMVLAISDGKLVEFDEPEKLMETEGSLFGQLVEEYWSHLHSAESH</sequence>
<dbReference type="Pfam" id="PF00005">
    <property type="entry name" value="ABC_tran"/>
    <property type="match status" value="2"/>
</dbReference>
<dbReference type="GO" id="GO:0016887">
    <property type="term" value="F:ATP hydrolysis activity"/>
    <property type="evidence" value="ECO:0007669"/>
    <property type="project" value="InterPro"/>
</dbReference>
<dbReference type="GO" id="GO:0016020">
    <property type="term" value="C:membrane"/>
    <property type="evidence" value="ECO:0007669"/>
    <property type="project" value="UniProtKB-SubCell"/>
</dbReference>
<dbReference type="Gene3D" id="1.20.1560.10">
    <property type="entry name" value="ABC transporter type 1, transmembrane domain"/>
    <property type="match status" value="1"/>
</dbReference>
<comment type="similarity">
    <text evidence="2">Belongs to the ABC transporter superfamily. ABCC family. Conjugate transporter (TC 3.A.1.208) subfamily.</text>
</comment>
<feature type="transmembrane region" description="Helical" evidence="13">
    <location>
        <begin position="244"/>
        <end position="269"/>
    </location>
</feature>
<dbReference type="Pfam" id="PF00664">
    <property type="entry name" value="ABC_membrane"/>
    <property type="match status" value="1"/>
</dbReference>
<dbReference type="GO" id="GO:0008559">
    <property type="term" value="F:ABC-type xenobiotic transporter activity"/>
    <property type="evidence" value="ECO:0007669"/>
    <property type="project" value="UniProtKB-EC"/>
</dbReference>
<accession>A0A6N2LPS1</accession>
<dbReference type="InterPro" id="IPR011527">
    <property type="entry name" value="ABC1_TM_dom"/>
</dbReference>
<keyword evidence="9" id="KW-1278">Translocase</keyword>
<keyword evidence="10 13" id="KW-1133">Transmembrane helix</keyword>
<evidence type="ECO:0000256" key="10">
    <source>
        <dbReference type="ARBA" id="ARBA00022989"/>
    </source>
</evidence>
<comment type="subcellular location">
    <subcellularLocation>
        <location evidence="1">Membrane</location>
        <topology evidence="1">Multi-pass membrane protein</topology>
    </subcellularLocation>
</comment>
<dbReference type="InterPro" id="IPR003439">
    <property type="entry name" value="ABC_transporter-like_ATP-bd"/>
</dbReference>
<dbReference type="PANTHER" id="PTHR24223:SF369">
    <property type="entry name" value="ABC TRANSPORTER C FAMILY MEMBER 10"/>
    <property type="match status" value="1"/>
</dbReference>
<reference evidence="16" key="1">
    <citation type="submission" date="2019-03" db="EMBL/GenBank/DDBJ databases">
        <authorList>
            <person name="Mank J."/>
            <person name="Almeida P."/>
        </authorList>
    </citation>
    <scope>NUCLEOTIDE SEQUENCE</scope>
    <source>
        <strain evidence="16">78183</strain>
    </source>
</reference>
<dbReference type="FunFam" id="3.40.50.300:FF:000169">
    <property type="entry name" value="ABC transporter C family member 3"/>
    <property type="match status" value="1"/>
</dbReference>
<dbReference type="PROSITE" id="PS50929">
    <property type="entry name" value="ABC_TM1F"/>
    <property type="match status" value="1"/>
</dbReference>
<evidence type="ECO:0000256" key="9">
    <source>
        <dbReference type="ARBA" id="ARBA00022967"/>
    </source>
</evidence>
<dbReference type="SUPFAM" id="SSF90123">
    <property type="entry name" value="ABC transporter transmembrane region"/>
    <property type="match status" value="1"/>
</dbReference>
<dbReference type="InterPro" id="IPR036640">
    <property type="entry name" value="ABC1_TM_sf"/>
</dbReference>
<keyword evidence="8" id="KW-0067">ATP-binding</keyword>
<evidence type="ECO:0000256" key="13">
    <source>
        <dbReference type="SAM" id="Phobius"/>
    </source>
</evidence>
<dbReference type="SUPFAM" id="SSF52540">
    <property type="entry name" value="P-loop containing nucleoside triphosphate hydrolases"/>
    <property type="match status" value="2"/>
</dbReference>
<dbReference type="PROSITE" id="PS50893">
    <property type="entry name" value="ABC_TRANSPORTER_2"/>
    <property type="match status" value="1"/>
</dbReference>